<dbReference type="SUPFAM" id="SSF48403">
    <property type="entry name" value="Ankyrin repeat"/>
    <property type="match status" value="1"/>
</dbReference>
<dbReference type="STRING" id="112904.BH747_01245"/>
<dbReference type="InterPro" id="IPR036770">
    <property type="entry name" value="Ankyrin_rpt-contain_sf"/>
</dbReference>
<dbReference type="AlphaFoldDB" id="A0A1V8YG01"/>
<evidence type="ECO:0000313" key="6">
    <source>
        <dbReference type="Proteomes" id="UP000192477"/>
    </source>
</evidence>
<protein>
    <submittedName>
        <fullName evidence="5">Uncharacterized protein</fullName>
    </submittedName>
</protein>
<proteinExistence type="predicted"/>
<evidence type="ECO:0000256" key="3">
    <source>
        <dbReference type="PROSITE-ProRule" id="PRU00023"/>
    </source>
</evidence>
<accession>A0A1V8YG01</accession>
<sequence length="257" mass="28470">MRRYFVLWMLGIFLILVGCANKEAPQTALSSSSTHRESEPASPTMPSPTKKLKEEPPMSTDASHLLQAVIAKDKHQVQLLLNQSTTSINEQNEKGESPLLVAVHHNMIEIAKLLIDHGADINLQDEIKDSPYLYAAAQGKTEILAYMLEKSEPDQTIVNRFGGNALIPAAEKGHLANVKLLLADGRVQIDHQNNFGYTALIEAVALRDGSKVYQEIVHELLAYGANKDLRDNEGKTAEDYAKELGYSQILKQLRTTQ</sequence>
<dbReference type="PANTHER" id="PTHR24173">
    <property type="entry name" value="ANKYRIN REPEAT CONTAINING"/>
    <property type="match status" value="1"/>
</dbReference>
<keyword evidence="2 3" id="KW-0040">ANK repeat</keyword>
<dbReference type="PANTHER" id="PTHR24173:SF74">
    <property type="entry name" value="ANKYRIN REPEAT DOMAIN-CONTAINING PROTEIN 16"/>
    <property type="match status" value="1"/>
</dbReference>
<feature type="region of interest" description="Disordered" evidence="4">
    <location>
        <begin position="28"/>
        <end position="58"/>
    </location>
</feature>
<dbReference type="PROSITE" id="PS50297">
    <property type="entry name" value="ANK_REP_REGION"/>
    <property type="match status" value="1"/>
</dbReference>
<dbReference type="Pfam" id="PF12796">
    <property type="entry name" value="Ank_2"/>
    <property type="match status" value="2"/>
</dbReference>
<evidence type="ECO:0000256" key="2">
    <source>
        <dbReference type="ARBA" id="ARBA00023043"/>
    </source>
</evidence>
<dbReference type="EMBL" id="MJEA01000001">
    <property type="protein sequence ID" value="OQO71488.1"/>
    <property type="molecule type" value="Genomic_DNA"/>
</dbReference>
<dbReference type="PROSITE" id="PS51257">
    <property type="entry name" value="PROKAR_LIPOPROTEIN"/>
    <property type="match status" value="1"/>
</dbReference>
<evidence type="ECO:0000256" key="1">
    <source>
        <dbReference type="ARBA" id="ARBA00022737"/>
    </source>
</evidence>
<keyword evidence="1" id="KW-0677">Repeat</keyword>
<dbReference type="SMART" id="SM00248">
    <property type="entry name" value="ANK"/>
    <property type="match status" value="5"/>
</dbReference>
<comment type="caution">
    <text evidence="5">The sequence shown here is derived from an EMBL/GenBank/DDBJ whole genome shotgun (WGS) entry which is preliminary data.</text>
</comment>
<name>A0A1V8YG01_9ENTE</name>
<evidence type="ECO:0000313" key="5">
    <source>
        <dbReference type="EMBL" id="OQO71488.1"/>
    </source>
</evidence>
<evidence type="ECO:0000256" key="4">
    <source>
        <dbReference type="SAM" id="MobiDB-lite"/>
    </source>
</evidence>
<dbReference type="InterPro" id="IPR002110">
    <property type="entry name" value="Ankyrin_rpt"/>
</dbReference>
<dbReference type="Proteomes" id="UP000192477">
    <property type="component" value="Unassembled WGS sequence"/>
</dbReference>
<gene>
    <name evidence="5" type="ORF">BH747_01245</name>
</gene>
<dbReference type="PROSITE" id="PS50088">
    <property type="entry name" value="ANK_REPEAT"/>
    <property type="match status" value="1"/>
</dbReference>
<dbReference type="Gene3D" id="1.25.40.20">
    <property type="entry name" value="Ankyrin repeat-containing domain"/>
    <property type="match status" value="1"/>
</dbReference>
<feature type="repeat" description="ANK" evidence="3">
    <location>
        <begin position="94"/>
        <end position="126"/>
    </location>
</feature>
<dbReference type="RefSeq" id="WP_081181657.1">
    <property type="nucleotide sequence ID" value="NZ_MJEA01000001.1"/>
</dbReference>
<dbReference type="OrthoDB" id="9812708at2"/>
<organism evidence="5 6">
    <name type="scientific">Enterococcus villorum</name>
    <dbReference type="NCBI Taxonomy" id="112904"/>
    <lineage>
        <taxon>Bacteria</taxon>
        <taxon>Bacillati</taxon>
        <taxon>Bacillota</taxon>
        <taxon>Bacilli</taxon>
        <taxon>Lactobacillales</taxon>
        <taxon>Enterococcaceae</taxon>
        <taxon>Enterococcus</taxon>
    </lineage>
</organism>
<reference evidence="5 6" key="1">
    <citation type="journal article" date="2017" name="BMC Microbiol.">
        <title>Comparative genomics of Enterococcus spp. isolated from bovine feces.</title>
        <authorList>
            <person name="Beukers A.G."/>
            <person name="Zaheer R."/>
            <person name="Goji N."/>
            <person name="Amoako K.K."/>
            <person name="Chaves A.V."/>
            <person name="Ward M.P."/>
            <person name="McAllister T.A."/>
        </authorList>
    </citation>
    <scope>NUCLEOTIDE SEQUENCE [LARGE SCALE GENOMIC DNA]</scope>
    <source>
        <strain evidence="5 6">F1129D 143</strain>
    </source>
</reference>